<evidence type="ECO:0000313" key="4">
    <source>
        <dbReference type="EnsemblMetazoa" id="MESCA004652-PA"/>
    </source>
</evidence>
<feature type="domain" description="Carboxylesterase type B" evidence="3">
    <location>
        <begin position="8"/>
        <end position="40"/>
    </location>
</feature>
<dbReference type="Gene3D" id="3.40.50.1820">
    <property type="entry name" value="alpha/beta hydrolase"/>
    <property type="match status" value="1"/>
</dbReference>
<dbReference type="InterPro" id="IPR029058">
    <property type="entry name" value="AB_hydrolase_fold"/>
</dbReference>
<evidence type="ECO:0000259" key="3">
    <source>
        <dbReference type="Pfam" id="PF00135"/>
    </source>
</evidence>
<dbReference type="PANTHER" id="PTHR43903">
    <property type="entry name" value="NEUROLIGIN"/>
    <property type="match status" value="1"/>
</dbReference>
<dbReference type="Pfam" id="PF00135">
    <property type="entry name" value="COesterase"/>
    <property type="match status" value="2"/>
</dbReference>
<evidence type="ECO:0000256" key="1">
    <source>
        <dbReference type="ARBA" id="ARBA00005964"/>
    </source>
</evidence>
<feature type="domain" description="Carboxylesterase type B" evidence="3">
    <location>
        <begin position="55"/>
        <end position="173"/>
    </location>
</feature>
<keyword evidence="5" id="KW-1185">Reference proteome</keyword>
<comment type="similarity">
    <text evidence="1">Belongs to the type-B carboxylesterase/lipase family.</text>
</comment>
<dbReference type="EMBL" id="CAQQ02391804">
    <property type="status" value="NOT_ANNOTATED_CDS"/>
    <property type="molecule type" value="Genomic_DNA"/>
</dbReference>
<keyword evidence="2" id="KW-0325">Glycoprotein</keyword>
<evidence type="ECO:0000256" key="2">
    <source>
        <dbReference type="ARBA" id="ARBA00023180"/>
    </source>
</evidence>
<name>T1GM84_MEGSC</name>
<dbReference type="STRING" id="36166.T1GM84"/>
<dbReference type="Proteomes" id="UP000015102">
    <property type="component" value="Unassembled WGS sequence"/>
</dbReference>
<reference evidence="5" key="1">
    <citation type="submission" date="2013-02" db="EMBL/GenBank/DDBJ databases">
        <authorList>
            <person name="Hughes D."/>
        </authorList>
    </citation>
    <scope>NUCLEOTIDE SEQUENCE</scope>
    <source>
        <strain>Durham</strain>
        <strain evidence="5">NC isolate 2 -- Noor lab</strain>
    </source>
</reference>
<protein>
    <recommendedName>
        <fullName evidence="3">Carboxylesterase type B domain-containing protein</fullName>
    </recommendedName>
</protein>
<evidence type="ECO:0000313" key="5">
    <source>
        <dbReference type="Proteomes" id="UP000015102"/>
    </source>
</evidence>
<dbReference type="AlphaFoldDB" id="T1GM84"/>
<dbReference type="HOGENOM" id="CLU_006586_12_1_1"/>
<dbReference type="EnsemblMetazoa" id="MESCA004652-RA">
    <property type="protein sequence ID" value="MESCA004652-PA"/>
    <property type="gene ID" value="MESCA004652"/>
</dbReference>
<dbReference type="SUPFAM" id="SSF53474">
    <property type="entry name" value="alpha/beta-Hydrolases"/>
    <property type="match status" value="1"/>
</dbReference>
<sequence length="187" mass="20604">MVVIFIAANQDKKLPVMVFIHGESFEWSSGNAYDGSVLARFLNANPTPETRARVANYGLMDQMAALHWVQQNIAKFGGDPNVVTLVGHGTGAACINYLMSSPTNMQGLFHRVILLSGSSFSSWALVENPVVYALRLAKEVNCTIPEDLIKNHEQIVDCLRDVPLADLYEADIQAPNPPPQWKPMPLL</sequence>
<proteinExistence type="inferred from homology"/>
<dbReference type="OMA" id="ITHTAHI"/>
<accession>T1GM84</accession>
<dbReference type="EMBL" id="CAQQ02391806">
    <property type="status" value="NOT_ANNOTATED_CDS"/>
    <property type="molecule type" value="Genomic_DNA"/>
</dbReference>
<dbReference type="InterPro" id="IPR002018">
    <property type="entry name" value="CarbesteraseB"/>
</dbReference>
<reference evidence="4" key="2">
    <citation type="submission" date="2015-06" db="UniProtKB">
        <authorList>
            <consortium name="EnsemblMetazoa"/>
        </authorList>
    </citation>
    <scope>IDENTIFICATION</scope>
</reference>
<dbReference type="InterPro" id="IPR051093">
    <property type="entry name" value="Neuroligin/BSAL"/>
</dbReference>
<dbReference type="EMBL" id="CAQQ02391805">
    <property type="status" value="NOT_ANNOTATED_CDS"/>
    <property type="molecule type" value="Genomic_DNA"/>
</dbReference>
<organism evidence="4 5">
    <name type="scientific">Megaselia scalaris</name>
    <name type="common">Humpbacked fly</name>
    <name type="synonym">Phora scalaris</name>
    <dbReference type="NCBI Taxonomy" id="36166"/>
    <lineage>
        <taxon>Eukaryota</taxon>
        <taxon>Metazoa</taxon>
        <taxon>Ecdysozoa</taxon>
        <taxon>Arthropoda</taxon>
        <taxon>Hexapoda</taxon>
        <taxon>Insecta</taxon>
        <taxon>Pterygota</taxon>
        <taxon>Neoptera</taxon>
        <taxon>Endopterygota</taxon>
        <taxon>Diptera</taxon>
        <taxon>Brachycera</taxon>
        <taxon>Muscomorpha</taxon>
        <taxon>Platypezoidea</taxon>
        <taxon>Phoridae</taxon>
        <taxon>Megaseliini</taxon>
        <taxon>Megaselia</taxon>
    </lineage>
</organism>